<name>A7TIX0_VANPO</name>
<dbReference type="Pfam" id="PF10281">
    <property type="entry name" value="Ish1"/>
    <property type="match status" value="3"/>
</dbReference>
<dbReference type="OMA" id="PFYKRWY"/>
<dbReference type="GeneID" id="5546031"/>
<dbReference type="PhylomeDB" id="A7TIX0"/>
<dbReference type="OrthoDB" id="2527403at2759"/>
<dbReference type="InParanoid" id="A7TIX0"/>
<gene>
    <name evidence="2" type="ORF">Kpol_541p25</name>
</gene>
<evidence type="ECO:0000313" key="3">
    <source>
        <dbReference type="Proteomes" id="UP000000267"/>
    </source>
</evidence>
<evidence type="ECO:0000256" key="1">
    <source>
        <dbReference type="SAM" id="SignalP"/>
    </source>
</evidence>
<dbReference type="RefSeq" id="XP_001645640.1">
    <property type="nucleotide sequence ID" value="XM_001645590.1"/>
</dbReference>
<dbReference type="HOGENOM" id="CLU_028751_0_0_1"/>
<dbReference type="KEGG" id="vpo:Kpol_541p25"/>
<keyword evidence="3" id="KW-1185">Reference proteome</keyword>
<keyword evidence="1" id="KW-0732">Signal</keyword>
<accession>A7TIX0</accession>
<evidence type="ECO:0000313" key="2">
    <source>
        <dbReference type="EMBL" id="EDO17782.1"/>
    </source>
</evidence>
<dbReference type="InterPro" id="IPR018803">
    <property type="entry name" value="Ish1/Msc1-like"/>
</dbReference>
<dbReference type="FunCoup" id="A7TIX0">
    <property type="interactions" value="117"/>
</dbReference>
<reference evidence="2 3" key="1">
    <citation type="journal article" date="2007" name="Proc. Natl. Acad. Sci. U.S.A.">
        <title>Independent sorting-out of thousands of duplicated gene pairs in two yeast species descended from a whole-genome duplication.</title>
        <authorList>
            <person name="Scannell D.R."/>
            <person name="Frank A.C."/>
            <person name="Conant G.C."/>
            <person name="Byrne K.P."/>
            <person name="Woolfit M."/>
            <person name="Wolfe K.H."/>
        </authorList>
    </citation>
    <scope>NUCLEOTIDE SEQUENCE [LARGE SCALE GENOMIC DNA]</scope>
    <source>
        <strain evidence="3">ATCC 22028 / DSM 70294 / BCRC 21397 / CBS 2163 / NBRC 10782 / NRRL Y-8283 / UCD 57-17</strain>
    </source>
</reference>
<evidence type="ECO:0008006" key="4">
    <source>
        <dbReference type="Google" id="ProtNLM"/>
    </source>
</evidence>
<organism evidence="3">
    <name type="scientific">Vanderwaltozyma polyspora (strain ATCC 22028 / DSM 70294 / BCRC 21397 / CBS 2163 / NBRC 10782 / NRRL Y-8283 / UCD 57-17)</name>
    <name type="common">Kluyveromyces polysporus</name>
    <dbReference type="NCBI Taxonomy" id="436907"/>
    <lineage>
        <taxon>Eukaryota</taxon>
        <taxon>Fungi</taxon>
        <taxon>Dikarya</taxon>
        <taxon>Ascomycota</taxon>
        <taxon>Saccharomycotina</taxon>
        <taxon>Saccharomycetes</taxon>
        <taxon>Saccharomycetales</taxon>
        <taxon>Saccharomycetaceae</taxon>
        <taxon>Vanderwaltozyma</taxon>
    </lineage>
</organism>
<dbReference type="EMBL" id="DS480398">
    <property type="protein sequence ID" value="EDO17782.1"/>
    <property type="molecule type" value="Genomic_DNA"/>
</dbReference>
<dbReference type="eggNOG" id="ENOG502RNIV">
    <property type="taxonomic scope" value="Eukaryota"/>
</dbReference>
<dbReference type="Proteomes" id="UP000000267">
    <property type="component" value="Unassembled WGS sequence"/>
</dbReference>
<sequence>MNFTYLFSFLSVLFVAVVSLNDQSSFSVEKWTHKDFVDYVKDNAEILKDLTTYTFEDLKESLSSSAFLPHLAKEEPFWKFWKSSGSYSTSKNLYGKHGKDVSDWLFDTWSVTDLHKLLDSTDIEISPYATKEALLQKVKDNFEEICDKLKVSGYYPSSGFFDNWSTDDIRHWLDHFGIEYSKKIADDREKLLHTLKQNIFHASEYLKEKKRDFVETFFSSGEPLFDKNGNIFHDIINHLPTYDLENWLDIHGIVVDKKLATNHEHLVKIARKHIGQLKADIEWYIEEKKKESSPILLKPMEYVTSLFNLTNTKVSNGSAPGWIESICGKQHHVINKEELSQWSRDRLKSFLEARNIKYHKLSTMRELREQAYKSRSIPVTLTDEDQHKFLNILSSNKLYNWIHEKHPTVTIADKNSKYSWKDQVMNKWYQTLESWSIDELSSYLKSFGVHTKPTSTKDDLINLVKLKTEALFGHRKVDEPFYKRWYNKLLTCCR</sequence>
<protein>
    <recommendedName>
        <fullName evidence="4">Meiotic sister chromatid recombination protein 1</fullName>
    </recommendedName>
</protein>
<proteinExistence type="predicted"/>
<dbReference type="STRING" id="436907.A7TIX0"/>
<feature type="chain" id="PRO_5002713503" description="Meiotic sister chromatid recombination protein 1" evidence="1">
    <location>
        <begin position="20"/>
        <end position="494"/>
    </location>
</feature>
<feature type="signal peptide" evidence="1">
    <location>
        <begin position="1"/>
        <end position="19"/>
    </location>
</feature>
<dbReference type="AlphaFoldDB" id="A7TIX0"/>